<accession>A0ABD6EEQ3</accession>
<organism evidence="1 2">
    <name type="scientific">Gnathostoma spinigerum</name>
    <dbReference type="NCBI Taxonomy" id="75299"/>
    <lineage>
        <taxon>Eukaryota</taxon>
        <taxon>Metazoa</taxon>
        <taxon>Ecdysozoa</taxon>
        <taxon>Nematoda</taxon>
        <taxon>Chromadorea</taxon>
        <taxon>Rhabditida</taxon>
        <taxon>Spirurina</taxon>
        <taxon>Gnathostomatomorpha</taxon>
        <taxon>Gnathostomatoidea</taxon>
        <taxon>Gnathostomatidae</taxon>
        <taxon>Gnathostoma</taxon>
    </lineage>
</organism>
<proteinExistence type="predicted"/>
<dbReference type="EMBL" id="JBGFUD010000670">
    <property type="protein sequence ID" value="MFH4975007.1"/>
    <property type="molecule type" value="Genomic_DNA"/>
</dbReference>
<sequence length="98" mass="11631">MKGERYVHHGWQVKVNQHQLEILAMEMALYALQLSNTEHELLTIYAKTIRFAQRSNANVKCAVDFANAMRKPSVTMRLLIFRNLRVQKLIKYDLWDLR</sequence>
<dbReference type="Proteomes" id="UP001608902">
    <property type="component" value="Unassembled WGS sequence"/>
</dbReference>
<dbReference type="AlphaFoldDB" id="A0ABD6EEQ3"/>
<gene>
    <name evidence="1" type="ORF">AB6A40_001716</name>
</gene>
<evidence type="ECO:0000313" key="1">
    <source>
        <dbReference type="EMBL" id="MFH4975007.1"/>
    </source>
</evidence>
<reference evidence="1 2" key="1">
    <citation type="submission" date="2024-08" db="EMBL/GenBank/DDBJ databases">
        <title>Gnathostoma spinigerum genome.</title>
        <authorList>
            <person name="Gonzalez-Bertolin B."/>
            <person name="Monzon S."/>
            <person name="Zaballos A."/>
            <person name="Jimenez P."/>
            <person name="Dekumyoy P."/>
            <person name="Varona S."/>
            <person name="Cuesta I."/>
            <person name="Sumanam S."/>
            <person name="Adisakwattana P."/>
            <person name="Gasser R.B."/>
            <person name="Hernandez-Gonzalez A."/>
            <person name="Young N.D."/>
            <person name="Perteguer M.J."/>
        </authorList>
    </citation>
    <scope>NUCLEOTIDE SEQUENCE [LARGE SCALE GENOMIC DNA]</scope>
    <source>
        <strain evidence="1">AL3</strain>
        <tissue evidence="1">Liver</tissue>
    </source>
</reference>
<comment type="caution">
    <text evidence="1">The sequence shown here is derived from an EMBL/GenBank/DDBJ whole genome shotgun (WGS) entry which is preliminary data.</text>
</comment>
<evidence type="ECO:0000313" key="2">
    <source>
        <dbReference type="Proteomes" id="UP001608902"/>
    </source>
</evidence>
<keyword evidence="2" id="KW-1185">Reference proteome</keyword>
<protein>
    <submittedName>
        <fullName evidence="1">Uncharacterized protein</fullName>
    </submittedName>
</protein>
<name>A0ABD6EEQ3_9BILA</name>